<keyword evidence="1" id="KW-0472">Membrane</keyword>
<gene>
    <name evidence="2" type="ORF">MBCUT_13850</name>
</gene>
<feature type="transmembrane region" description="Helical" evidence="1">
    <location>
        <begin position="193"/>
        <end position="212"/>
    </location>
</feature>
<keyword evidence="1" id="KW-0812">Transmembrane</keyword>
<dbReference type="OrthoDB" id="107590at2157"/>
<evidence type="ECO:0000313" key="3">
    <source>
        <dbReference type="Proteomes" id="UP000077275"/>
    </source>
</evidence>
<dbReference type="AlphaFoldDB" id="A0A166DIX6"/>
<dbReference type="PATRIC" id="fig|47311.3.peg.1514"/>
<sequence length="257" mass="29273">MILEIFAGSFEYTFKNKKAIGSILKVGILSILSFLILPMLLMYGFSYRIIIIGLTGNISYTNDSMPDFNNIGRMLYEGLKVLLVNLIYFLPTIAITTIIVFHDRPNINFNNLSSFTINFGFSSTLIAILLSFISFIFISTAIPHMINNNGSFRYAFKIKDLIKLIKYTGIVNYLKFFIISLVLFIIFTITAFIISQFLIILIAIVHIAIYSIDLTASTFGYLNIIMFLICYLFSIGIYSIIESRIISFIYNEDGLEE</sequence>
<feature type="transmembrane region" description="Helical" evidence="1">
    <location>
        <begin position="81"/>
        <end position="101"/>
    </location>
</feature>
<feature type="transmembrane region" description="Helical" evidence="1">
    <location>
        <begin position="121"/>
        <end position="143"/>
    </location>
</feature>
<organism evidence="2 3">
    <name type="scientific">Methanobrevibacter cuticularis</name>
    <dbReference type="NCBI Taxonomy" id="47311"/>
    <lineage>
        <taxon>Archaea</taxon>
        <taxon>Methanobacteriati</taxon>
        <taxon>Methanobacteriota</taxon>
        <taxon>Methanomada group</taxon>
        <taxon>Methanobacteria</taxon>
        <taxon>Methanobacteriales</taxon>
        <taxon>Methanobacteriaceae</taxon>
        <taxon>Methanobrevibacter</taxon>
    </lineage>
</organism>
<evidence type="ECO:0000256" key="1">
    <source>
        <dbReference type="SAM" id="Phobius"/>
    </source>
</evidence>
<evidence type="ECO:0000313" key="2">
    <source>
        <dbReference type="EMBL" id="KZX15645.1"/>
    </source>
</evidence>
<evidence type="ECO:0008006" key="4">
    <source>
        <dbReference type="Google" id="ProtNLM"/>
    </source>
</evidence>
<comment type="caution">
    <text evidence="2">The sequence shown here is derived from an EMBL/GenBank/DDBJ whole genome shotgun (WGS) entry which is preliminary data.</text>
</comment>
<accession>A0A166DIX6</accession>
<keyword evidence="3" id="KW-1185">Reference proteome</keyword>
<keyword evidence="1" id="KW-1133">Transmembrane helix</keyword>
<dbReference type="RefSeq" id="WP_067259957.1">
    <property type="nucleotide sequence ID" value="NZ_LWMW01000112.1"/>
</dbReference>
<reference evidence="2 3" key="1">
    <citation type="submission" date="2016-04" db="EMBL/GenBank/DDBJ databases">
        <title>Genome sequence of Methanobrevibacter cuticularis DSM 11139.</title>
        <authorList>
            <person name="Poehlein A."/>
            <person name="Seedorf H."/>
            <person name="Daniel R."/>
        </authorList>
    </citation>
    <scope>NUCLEOTIDE SEQUENCE [LARGE SCALE GENOMIC DNA]</scope>
    <source>
        <strain evidence="2 3">DSM 11139</strain>
    </source>
</reference>
<feature type="transmembrane region" description="Helical" evidence="1">
    <location>
        <begin position="20"/>
        <end position="43"/>
    </location>
</feature>
<dbReference type="InterPro" id="IPR025098">
    <property type="entry name" value="DUF4013"/>
</dbReference>
<dbReference type="Pfam" id="PF13197">
    <property type="entry name" value="DUF4013"/>
    <property type="match status" value="1"/>
</dbReference>
<name>A0A166DIX6_9EURY</name>
<proteinExistence type="predicted"/>
<dbReference type="Proteomes" id="UP000077275">
    <property type="component" value="Unassembled WGS sequence"/>
</dbReference>
<dbReference type="EMBL" id="LWMW01000112">
    <property type="protein sequence ID" value="KZX15645.1"/>
    <property type="molecule type" value="Genomic_DNA"/>
</dbReference>
<feature type="transmembrane region" description="Helical" evidence="1">
    <location>
        <begin position="164"/>
        <end position="187"/>
    </location>
</feature>
<feature type="transmembrane region" description="Helical" evidence="1">
    <location>
        <begin position="219"/>
        <end position="241"/>
    </location>
</feature>
<protein>
    <recommendedName>
        <fullName evidence="4">DUF4013 domain-containing protein</fullName>
    </recommendedName>
</protein>